<reference evidence="1 2" key="1">
    <citation type="submission" date="2019-03" db="EMBL/GenBank/DDBJ databases">
        <title>Genomic Encyclopedia of Type Strains, Phase IV (KMG-IV): sequencing the most valuable type-strain genomes for metagenomic binning, comparative biology and taxonomic classification.</title>
        <authorList>
            <person name="Goeker M."/>
        </authorList>
    </citation>
    <scope>NUCLEOTIDE SEQUENCE [LARGE SCALE GENOMIC DNA]</scope>
    <source>
        <strain evidence="1 2">DSM 21153</strain>
    </source>
</reference>
<dbReference type="Pfam" id="PF21900">
    <property type="entry name" value="DUF6920"/>
    <property type="match status" value="1"/>
</dbReference>
<comment type="caution">
    <text evidence="1">The sequence shown here is derived from an EMBL/GenBank/DDBJ whole genome shotgun (WGS) entry which is preliminary data.</text>
</comment>
<evidence type="ECO:0000313" key="1">
    <source>
        <dbReference type="EMBL" id="TCM85580.1"/>
    </source>
</evidence>
<dbReference type="EMBL" id="SLVM01000007">
    <property type="protein sequence ID" value="TCM85580.1"/>
    <property type="molecule type" value="Genomic_DNA"/>
</dbReference>
<gene>
    <name evidence="1" type="ORF">EV216_107154</name>
</gene>
<dbReference type="InterPro" id="IPR054213">
    <property type="entry name" value="DUF6920"/>
</dbReference>
<evidence type="ECO:0000313" key="2">
    <source>
        <dbReference type="Proteomes" id="UP000295277"/>
    </source>
</evidence>
<sequence>MTSLRLLTFGAAALVAGAVAVVAWSSWRTEADIAAFQSRITALGAATPAPTFDSAAASELPEPVQRYFAFVFTGPVPAYGSVHLEAEGQFRRPLTDGFNPTTAEQVIAIGTPALMFSATTPVLPGIWARAYDFFAEGRMDMRAKVLSTLTVMAERETPELNRISLRRWLLESALYPQALLPGGPVVWEPIDSASARAVVSHGGLSASMIAHFDETGRMTQMVAEEDGDLATPFHGSGEHVARSDYRRVGNQMIPHAFTISRAAGGALYPFWDARITAIRFNAE</sequence>
<protein>
    <submittedName>
        <fullName evidence="1">Uncharacterized protein</fullName>
    </submittedName>
</protein>
<keyword evidence="2" id="KW-1185">Reference proteome</keyword>
<dbReference type="AlphaFoldDB" id="A0A4R1YWM8"/>
<organism evidence="1 2">
    <name type="scientific">Rhodovulum steppense</name>
    <dbReference type="NCBI Taxonomy" id="540251"/>
    <lineage>
        <taxon>Bacteria</taxon>
        <taxon>Pseudomonadati</taxon>
        <taxon>Pseudomonadota</taxon>
        <taxon>Alphaproteobacteria</taxon>
        <taxon>Rhodobacterales</taxon>
        <taxon>Paracoccaceae</taxon>
        <taxon>Rhodovulum</taxon>
    </lineage>
</organism>
<accession>A0A4R1YWM8</accession>
<name>A0A4R1YWM8_9RHOB</name>
<proteinExistence type="predicted"/>
<dbReference type="OrthoDB" id="3671061at2"/>
<dbReference type="Proteomes" id="UP000295277">
    <property type="component" value="Unassembled WGS sequence"/>
</dbReference>